<evidence type="ECO:0000256" key="1">
    <source>
        <dbReference type="ARBA" id="ARBA00001933"/>
    </source>
</evidence>
<comment type="cofactor">
    <cofactor evidence="1 4 5">
        <name>pyridoxal 5'-phosphate</name>
        <dbReference type="ChEBI" id="CHEBI:597326"/>
    </cofactor>
</comment>
<dbReference type="PIRSF" id="PIRSF000517">
    <property type="entry name" value="Tyr_transaminase"/>
    <property type="match status" value="1"/>
</dbReference>
<dbReference type="PANTHER" id="PTHR45744:SF11">
    <property type="entry name" value="TYROSINE AMINOTRANSFERASE"/>
    <property type="match status" value="1"/>
</dbReference>
<name>A0A803N1N7_CHEQI</name>
<comment type="similarity">
    <text evidence="2 4">Belongs to the class-I pyridoxal-phosphate-dependent aminotransferase family.</text>
</comment>
<dbReference type="PROSITE" id="PS00105">
    <property type="entry name" value="AA_TRANSFER_CLASS_1"/>
    <property type="match status" value="1"/>
</dbReference>
<accession>A0A803N1N7</accession>
<protein>
    <recommendedName>
        <fullName evidence="6">Aminotransferase class I/classII large domain-containing protein</fullName>
    </recommendedName>
</protein>
<dbReference type="OMA" id="CTRHAKK"/>
<dbReference type="Proteomes" id="UP000596660">
    <property type="component" value="Unplaced"/>
</dbReference>
<dbReference type="AlphaFoldDB" id="A0A803N1N7"/>
<evidence type="ECO:0000259" key="6">
    <source>
        <dbReference type="Pfam" id="PF00155"/>
    </source>
</evidence>
<organism evidence="7 8">
    <name type="scientific">Chenopodium quinoa</name>
    <name type="common">Quinoa</name>
    <dbReference type="NCBI Taxonomy" id="63459"/>
    <lineage>
        <taxon>Eukaryota</taxon>
        <taxon>Viridiplantae</taxon>
        <taxon>Streptophyta</taxon>
        <taxon>Embryophyta</taxon>
        <taxon>Tracheophyta</taxon>
        <taxon>Spermatophyta</taxon>
        <taxon>Magnoliopsida</taxon>
        <taxon>eudicotyledons</taxon>
        <taxon>Gunneridae</taxon>
        <taxon>Pentapetalae</taxon>
        <taxon>Caryophyllales</taxon>
        <taxon>Chenopodiaceae</taxon>
        <taxon>Chenopodioideae</taxon>
        <taxon>Atripliceae</taxon>
        <taxon>Chenopodium</taxon>
    </lineage>
</organism>
<dbReference type="PANTHER" id="PTHR45744">
    <property type="entry name" value="TYROSINE AMINOTRANSFERASE"/>
    <property type="match status" value="1"/>
</dbReference>
<dbReference type="Gene3D" id="3.40.640.10">
    <property type="entry name" value="Type I PLP-dependent aspartate aminotransferase-like (Major domain)"/>
    <property type="match status" value="1"/>
</dbReference>
<proteinExistence type="inferred from homology"/>
<dbReference type="Gramene" id="AUR62038977-RA">
    <property type="protein sequence ID" value="AUR62038977-RA:cds"/>
    <property type="gene ID" value="AUR62038977"/>
</dbReference>
<reference evidence="7" key="1">
    <citation type="journal article" date="2017" name="Nature">
        <title>The genome of Chenopodium quinoa.</title>
        <authorList>
            <person name="Jarvis D.E."/>
            <person name="Ho Y.S."/>
            <person name="Lightfoot D.J."/>
            <person name="Schmoeckel S.M."/>
            <person name="Li B."/>
            <person name="Borm T.J.A."/>
            <person name="Ohyanagi H."/>
            <person name="Mineta K."/>
            <person name="Michell C.T."/>
            <person name="Saber N."/>
            <person name="Kharbatia N.M."/>
            <person name="Rupper R.R."/>
            <person name="Sharp A.R."/>
            <person name="Dally N."/>
            <person name="Boughton B.A."/>
            <person name="Woo Y.H."/>
            <person name="Gao G."/>
            <person name="Schijlen E.G.W.M."/>
            <person name="Guo X."/>
            <person name="Momin A.A."/>
            <person name="Negrao S."/>
            <person name="Al-Babili S."/>
            <person name="Gehring C."/>
            <person name="Roessner U."/>
            <person name="Jung C."/>
            <person name="Murphy K."/>
            <person name="Arold S.T."/>
            <person name="Gojobori T."/>
            <person name="van der Linden C.G."/>
            <person name="van Loo E.N."/>
            <person name="Jellen E.N."/>
            <person name="Maughan P.J."/>
            <person name="Tester M."/>
        </authorList>
    </citation>
    <scope>NUCLEOTIDE SEQUENCE [LARGE SCALE GENOMIC DNA]</scope>
    <source>
        <strain evidence="7">cv. PI 614886</strain>
    </source>
</reference>
<dbReference type="InterPro" id="IPR015421">
    <property type="entry name" value="PyrdxlP-dep_Trfase_major"/>
</dbReference>
<dbReference type="InterPro" id="IPR015422">
    <property type="entry name" value="PyrdxlP-dep_Trfase_small"/>
</dbReference>
<keyword evidence="8" id="KW-1185">Reference proteome</keyword>
<dbReference type="Pfam" id="PF00155">
    <property type="entry name" value="Aminotran_1_2"/>
    <property type="match status" value="1"/>
</dbReference>
<evidence type="ECO:0000256" key="2">
    <source>
        <dbReference type="ARBA" id="ARBA00007441"/>
    </source>
</evidence>
<dbReference type="SUPFAM" id="SSF53383">
    <property type="entry name" value="PLP-dependent transferases"/>
    <property type="match status" value="1"/>
</dbReference>
<dbReference type="InterPro" id="IPR004838">
    <property type="entry name" value="NHTrfase_class1_PyrdxlP-BS"/>
</dbReference>
<evidence type="ECO:0000313" key="8">
    <source>
        <dbReference type="Proteomes" id="UP000596660"/>
    </source>
</evidence>
<dbReference type="InterPro" id="IPR005958">
    <property type="entry name" value="TyrNic_aminoTrfase"/>
</dbReference>
<dbReference type="CDD" id="cd00609">
    <property type="entry name" value="AAT_like"/>
    <property type="match status" value="1"/>
</dbReference>
<reference evidence="7" key="2">
    <citation type="submission" date="2021-03" db="UniProtKB">
        <authorList>
            <consortium name="EnsemblPlants"/>
        </authorList>
    </citation>
    <scope>IDENTIFICATION</scope>
</reference>
<feature type="modified residue" description="N6-(pyridoxal phosphate)lysine" evidence="5">
    <location>
        <position position="258"/>
    </location>
</feature>
<dbReference type="Gene3D" id="3.90.1150.10">
    <property type="entry name" value="Aspartate Aminotransferase, domain 1"/>
    <property type="match status" value="1"/>
</dbReference>
<evidence type="ECO:0000256" key="5">
    <source>
        <dbReference type="PIRSR" id="PIRSR000517-1"/>
    </source>
</evidence>
<dbReference type="GO" id="GO:0006572">
    <property type="term" value="P:L-tyrosine catabolic process"/>
    <property type="evidence" value="ECO:0007669"/>
    <property type="project" value="TreeGrafter"/>
</dbReference>
<dbReference type="InterPro" id="IPR004839">
    <property type="entry name" value="Aminotransferase_I/II_large"/>
</dbReference>
<evidence type="ECO:0000313" key="7">
    <source>
        <dbReference type="EnsemblPlants" id="AUR62038977-RA:cds"/>
    </source>
</evidence>
<keyword evidence="3 4" id="KW-0663">Pyridoxal phosphate</keyword>
<dbReference type="GO" id="GO:0030170">
    <property type="term" value="F:pyridoxal phosphate binding"/>
    <property type="evidence" value="ECO:0007669"/>
    <property type="project" value="InterPro"/>
</dbReference>
<sequence length="405" mass="44735">MENNGRMLWRYNKEEKHEEIDSGDKKKPLTVRTALGLLLENIDPNDERTLVPMGHGDPSPFQCFRTAATAEDAVVATLRSATSNCYATTYGLPPARKAVADYISKDLPYKLSADDIHLTAGCKQAIQLAITSLATPGSNILLPKPTFAMYDAAAAYTGLKVQQYDLLPERGWEVDIDSVEALADSNTVAIVVINPGNPSGSVYTRQHLQKVAETARKLGLLVIADEVYEHITFGTNPFVRMGEFASIVPMLTVGSLSKRWLVPGWRLGWLVTTDPTGFLQKSQAAVPQILQNTKQEFFSKCIDVLRLDADIIYEKLKEIPCITCPSKPEGSMFIMVKLNVFMLDGILDDADFCLKLAKQEKVILLPGSTVGMENWLRITCALDPSVLEEGLDRIKAFCQRNAKAH</sequence>
<dbReference type="InterPro" id="IPR015424">
    <property type="entry name" value="PyrdxlP-dep_Trfase"/>
</dbReference>
<dbReference type="EnsemblPlants" id="AUR62038977-RA">
    <property type="protein sequence ID" value="AUR62038977-RA:cds"/>
    <property type="gene ID" value="AUR62038977"/>
</dbReference>
<evidence type="ECO:0000256" key="4">
    <source>
        <dbReference type="PIRNR" id="PIRNR000517"/>
    </source>
</evidence>
<dbReference type="GO" id="GO:0004838">
    <property type="term" value="F:L-tyrosine-2-oxoglutarate transaminase activity"/>
    <property type="evidence" value="ECO:0007669"/>
    <property type="project" value="TreeGrafter"/>
</dbReference>
<dbReference type="NCBIfam" id="TIGR01265">
    <property type="entry name" value="tyr_nico_aTase"/>
    <property type="match status" value="1"/>
</dbReference>
<evidence type="ECO:0000256" key="3">
    <source>
        <dbReference type="ARBA" id="ARBA00022898"/>
    </source>
</evidence>
<feature type="domain" description="Aminotransferase class I/classII large" evidence="6">
    <location>
        <begin position="69"/>
        <end position="394"/>
    </location>
</feature>